<dbReference type="InterPro" id="IPR006015">
    <property type="entry name" value="Universal_stress_UspA"/>
</dbReference>
<dbReference type="SUPFAM" id="SSF52402">
    <property type="entry name" value="Adenine nucleotide alpha hydrolases-like"/>
    <property type="match status" value="1"/>
</dbReference>
<dbReference type="AlphaFoldDB" id="A0ABD5U7Y0"/>
<sequence>MYDDILFPTDGSDGAAVALEHALDLAELSGATVHVLYVADTDRDSITVLGGQVVDALEEEGERVVRETLDTAGDRVDVVGEVVQGEPHATIQEYAEGHDVDLVVMATHGRQGLDRYLLGSVTERVVRTSPVPVLTVRMDEE</sequence>
<dbReference type="InterPro" id="IPR006016">
    <property type="entry name" value="UspA"/>
</dbReference>
<evidence type="ECO:0000259" key="2">
    <source>
        <dbReference type="Pfam" id="PF00582"/>
    </source>
</evidence>
<evidence type="ECO:0000313" key="4">
    <source>
        <dbReference type="Proteomes" id="UP001596406"/>
    </source>
</evidence>
<keyword evidence="4" id="KW-1185">Reference proteome</keyword>
<dbReference type="EMBL" id="JBHSXM010000001">
    <property type="protein sequence ID" value="MFC6835347.1"/>
    <property type="molecule type" value="Genomic_DNA"/>
</dbReference>
<dbReference type="PANTHER" id="PTHR46268:SF6">
    <property type="entry name" value="UNIVERSAL STRESS PROTEIN UP12"/>
    <property type="match status" value="1"/>
</dbReference>
<protein>
    <submittedName>
        <fullName evidence="3">Universal stress protein</fullName>
    </submittedName>
</protein>
<name>A0ABD5U7Y0_9EURY</name>
<reference evidence="3 4" key="1">
    <citation type="journal article" date="2019" name="Int. J. Syst. Evol. Microbiol.">
        <title>The Global Catalogue of Microorganisms (GCM) 10K type strain sequencing project: providing services to taxonomists for standard genome sequencing and annotation.</title>
        <authorList>
            <consortium name="The Broad Institute Genomics Platform"/>
            <consortium name="The Broad Institute Genome Sequencing Center for Infectious Disease"/>
            <person name="Wu L."/>
            <person name="Ma J."/>
        </authorList>
    </citation>
    <scope>NUCLEOTIDE SEQUENCE [LARGE SCALE GENOMIC DNA]</scope>
    <source>
        <strain evidence="3 4">PSRA2</strain>
    </source>
</reference>
<dbReference type="PANTHER" id="PTHR46268">
    <property type="entry name" value="STRESS RESPONSE PROTEIN NHAX"/>
    <property type="match status" value="1"/>
</dbReference>
<dbReference type="InterPro" id="IPR014729">
    <property type="entry name" value="Rossmann-like_a/b/a_fold"/>
</dbReference>
<accession>A0ABD5U7Y0</accession>
<dbReference type="Proteomes" id="UP001596406">
    <property type="component" value="Unassembled WGS sequence"/>
</dbReference>
<evidence type="ECO:0000313" key="3">
    <source>
        <dbReference type="EMBL" id="MFC6835347.1"/>
    </source>
</evidence>
<feature type="domain" description="UspA" evidence="2">
    <location>
        <begin position="1"/>
        <end position="137"/>
    </location>
</feature>
<dbReference type="RefSeq" id="WP_304447050.1">
    <property type="nucleotide sequence ID" value="NZ_JARRAH010000001.1"/>
</dbReference>
<dbReference type="Gene3D" id="3.40.50.620">
    <property type="entry name" value="HUPs"/>
    <property type="match status" value="1"/>
</dbReference>
<comment type="caution">
    <text evidence="3">The sequence shown here is derived from an EMBL/GenBank/DDBJ whole genome shotgun (WGS) entry which is preliminary data.</text>
</comment>
<evidence type="ECO:0000256" key="1">
    <source>
        <dbReference type="ARBA" id="ARBA00008791"/>
    </source>
</evidence>
<comment type="similarity">
    <text evidence="1">Belongs to the universal stress protein A family.</text>
</comment>
<dbReference type="CDD" id="cd00293">
    <property type="entry name" value="USP-like"/>
    <property type="match status" value="1"/>
</dbReference>
<dbReference type="Pfam" id="PF00582">
    <property type="entry name" value="Usp"/>
    <property type="match status" value="1"/>
</dbReference>
<organism evidence="3 4">
    <name type="scientific">Halomarina ordinaria</name>
    <dbReference type="NCBI Taxonomy" id="3033939"/>
    <lineage>
        <taxon>Archaea</taxon>
        <taxon>Methanobacteriati</taxon>
        <taxon>Methanobacteriota</taxon>
        <taxon>Stenosarchaea group</taxon>
        <taxon>Halobacteria</taxon>
        <taxon>Halobacteriales</taxon>
        <taxon>Natronomonadaceae</taxon>
        <taxon>Halomarina</taxon>
    </lineage>
</organism>
<proteinExistence type="inferred from homology"/>
<dbReference type="PRINTS" id="PR01438">
    <property type="entry name" value="UNVRSLSTRESS"/>
</dbReference>
<gene>
    <name evidence="3" type="ORF">ACFQHK_02355</name>
</gene>